<dbReference type="Proteomes" id="UP000258016">
    <property type="component" value="Chromosome"/>
</dbReference>
<feature type="signal peptide" evidence="1">
    <location>
        <begin position="1"/>
        <end position="26"/>
    </location>
</feature>
<feature type="chain" id="PRO_5047279843" description="Lipoprotein" evidence="1">
    <location>
        <begin position="27"/>
        <end position="311"/>
    </location>
</feature>
<evidence type="ECO:0008006" key="4">
    <source>
        <dbReference type="Google" id="ProtNLM"/>
    </source>
</evidence>
<organism evidence="2 3">
    <name type="scientific">Blastomonas fulva</name>
    <dbReference type="NCBI Taxonomy" id="1550728"/>
    <lineage>
        <taxon>Bacteria</taxon>
        <taxon>Pseudomonadati</taxon>
        <taxon>Pseudomonadota</taxon>
        <taxon>Alphaproteobacteria</taxon>
        <taxon>Sphingomonadales</taxon>
        <taxon>Sphingomonadaceae</taxon>
        <taxon>Blastomonas</taxon>
    </lineage>
</organism>
<protein>
    <recommendedName>
        <fullName evidence="4">Lipoprotein</fullName>
    </recommendedName>
</protein>
<evidence type="ECO:0000313" key="2">
    <source>
        <dbReference type="EMBL" id="ASR52426.1"/>
    </source>
</evidence>
<reference evidence="2 3" key="1">
    <citation type="submission" date="2017-03" db="EMBL/GenBank/DDBJ databases">
        <title>Complete genome sequence of Blastomonas fulva degrading microcsystin LR.</title>
        <authorList>
            <person name="Lee H.-g."/>
            <person name="Jin L."/>
            <person name="oh H.-M."/>
        </authorList>
    </citation>
    <scope>NUCLEOTIDE SEQUENCE [LARGE SCALE GENOMIC DNA]</scope>
    <source>
        <strain evidence="2 3">T2</strain>
    </source>
</reference>
<name>A0ABM6M8W5_9SPHN</name>
<accession>A0ABM6M8W5</accession>
<keyword evidence="3" id="KW-1185">Reference proteome</keyword>
<dbReference type="GeneID" id="303486685"/>
<evidence type="ECO:0000313" key="3">
    <source>
        <dbReference type="Proteomes" id="UP000258016"/>
    </source>
</evidence>
<evidence type="ECO:0000256" key="1">
    <source>
        <dbReference type="SAM" id="SignalP"/>
    </source>
</evidence>
<dbReference type="EMBL" id="CP020083">
    <property type="protein sequence ID" value="ASR52426.1"/>
    <property type="molecule type" value="Genomic_DNA"/>
</dbReference>
<dbReference type="PROSITE" id="PS51257">
    <property type="entry name" value="PROKAR_LIPOPROTEIN"/>
    <property type="match status" value="1"/>
</dbReference>
<proteinExistence type="predicted"/>
<dbReference type="RefSeq" id="WP_054132942.1">
    <property type="nucleotide sequence ID" value="NZ_CP020083.1"/>
</dbReference>
<keyword evidence="1" id="KW-0732">Signal</keyword>
<sequence length="311" mass="33334">MAARIWVAAAAALMLTGCLLSPGKFTADMTVMRSGGFTFAYQGEIHLMGLAQLVAMGAAMDSKGTDFIPNPCYGDPAQIDGAVLKTAYLQDEEAWTEEAIERECTAAEIERQKSEWEDQRAAKKAEDARMIDMFKELMGGIDPGSPDAIDEFIVRIKKQKGWRDIVHKGDGLFVVDYAASGRIDQDYVFPVIEKTRGLPPFVIAAARANGAVRIDAPGFSGSGDGGFLGGGMSGLIPMLQAIGSMENKEEAKLFAGLPKADGTFTIRTDGEILTNNTDDGPVASGAMKTLQWSINTRTKKAPEALIMLDPA</sequence>
<gene>
    <name evidence="2" type="ORF">B5J99_13965</name>
</gene>